<gene>
    <name evidence="1" type="ORF">GLOINDRAFT_88434</name>
</gene>
<organism evidence="1">
    <name type="scientific">Rhizophagus irregularis (strain DAOM 181602 / DAOM 197198 / MUCL 43194)</name>
    <name type="common">Arbuscular mycorrhizal fungus</name>
    <name type="synonym">Glomus intraradices</name>
    <dbReference type="NCBI Taxonomy" id="747089"/>
    <lineage>
        <taxon>Eukaryota</taxon>
        <taxon>Fungi</taxon>
        <taxon>Fungi incertae sedis</taxon>
        <taxon>Mucoromycota</taxon>
        <taxon>Glomeromycotina</taxon>
        <taxon>Glomeromycetes</taxon>
        <taxon>Glomerales</taxon>
        <taxon>Glomeraceae</taxon>
        <taxon>Rhizophagus</taxon>
    </lineage>
</organism>
<dbReference type="EMBL" id="KI298700">
    <property type="protein sequence ID" value="ERZ98516.1"/>
    <property type="molecule type" value="Genomic_DNA"/>
</dbReference>
<reference evidence="1" key="1">
    <citation type="submission" date="2013-07" db="EMBL/GenBank/DDBJ databases">
        <title>The genome of an arbuscular mycorrhizal fungus provides insights into the evolution of the oldest plant symbiosis.</title>
        <authorList>
            <consortium name="DOE Joint Genome Institute"/>
            <person name="Tisserant E."/>
            <person name="Malbreil M."/>
            <person name="Kuo A."/>
            <person name="Kohler A."/>
            <person name="Symeonidi A."/>
            <person name="Balestrini R."/>
            <person name="Charron P."/>
            <person name="Duensing N."/>
            <person name="Frei-dit-Frey N."/>
            <person name="Gianinazzi-Pearson V."/>
            <person name="Gilbert B."/>
            <person name="Handa Y."/>
            <person name="Hijri M."/>
            <person name="Kaul R."/>
            <person name="Kawaguchi M."/>
            <person name="Krajinski F."/>
            <person name="Lammers P."/>
            <person name="Lapierre D."/>
            <person name="Masclaux F.G."/>
            <person name="Murat C."/>
            <person name="Morin E."/>
            <person name="Ndikumana S."/>
            <person name="Pagni M."/>
            <person name="Petitpierre D."/>
            <person name="Requena N."/>
            <person name="Rosikiewicz P."/>
            <person name="Riley R."/>
            <person name="Saito K."/>
            <person name="San Clemente H."/>
            <person name="Shapiro H."/>
            <person name="van Tuinen D."/>
            <person name="Becard G."/>
            <person name="Bonfante P."/>
            <person name="Paszkowski U."/>
            <person name="Shachar-Hill Y."/>
            <person name="Young J.P."/>
            <person name="Sanders I.R."/>
            <person name="Henrissat B."/>
            <person name="Rensing S.A."/>
            <person name="Grigoriev I.V."/>
            <person name="Corradi N."/>
            <person name="Roux C."/>
            <person name="Martin F."/>
        </authorList>
    </citation>
    <scope>NUCLEOTIDE SEQUENCE</scope>
    <source>
        <strain evidence="1">DAOM 197198</strain>
    </source>
</reference>
<protein>
    <submittedName>
        <fullName evidence="1">Uncharacterized protein</fullName>
    </submittedName>
</protein>
<evidence type="ECO:0000313" key="1">
    <source>
        <dbReference type="EMBL" id="ERZ98516.1"/>
    </source>
</evidence>
<proteinExistence type="predicted"/>
<dbReference type="HOGENOM" id="CLU_2278956_0_0_1"/>
<name>U9STW7_RHIID</name>
<dbReference type="VEuPathDB" id="FungiDB:RhiirFUN_024806"/>
<accession>U9STW7</accession>
<sequence length="102" mass="11955">MVRKLILRGLPEADFTVYLAPEDQSGCYYRYTELALGHFIDKLPQSRYIRVSDKYVAICHLCNETDRNWISMIDQTTYQTGYVGDQKYTDTSQIKKILIHLI</sequence>
<dbReference type="AlphaFoldDB" id="U9STW7"/>